<sequence>MLQGLALSDDKECVEFSPISCSRFPPMEDDVDETPLQFTSSETDAGHASRDNMSRIQTRLHMQTSSSVHNALVPFPRSLYRAQDVRRLPSATAGSTTDSQAQLHDLIFFPGGDSGFSVSPASEQAGREKEQDEGKWREREEDRQHVEMQIRRRLRVEMQIGQRLRMIGDHFQRERMQRVSDWRQMINLKKNLSLHSVRRSCRINVPILRVRPLFTSQSNPNY</sequence>
<gene>
    <name evidence="2" type="ORF">Baya_16722</name>
</gene>
<dbReference type="Pfam" id="PF15185">
    <property type="entry name" value="BMF"/>
    <property type="match status" value="1"/>
</dbReference>
<protein>
    <recommendedName>
        <fullName evidence="4">Bcl-2-modifying factor</fullName>
    </recommendedName>
</protein>
<dbReference type="GO" id="GO:0006915">
    <property type="term" value="P:apoptotic process"/>
    <property type="evidence" value="ECO:0007669"/>
    <property type="project" value="InterPro"/>
</dbReference>
<organism evidence="2 3">
    <name type="scientific">Bagarius yarrelli</name>
    <name type="common">Goonch</name>
    <name type="synonym">Bagrus yarrelli</name>
    <dbReference type="NCBI Taxonomy" id="175774"/>
    <lineage>
        <taxon>Eukaryota</taxon>
        <taxon>Metazoa</taxon>
        <taxon>Chordata</taxon>
        <taxon>Craniata</taxon>
        <taxon>Vertebrata</taxon>
        <taxon>Euteleostomi</taxon>
        <taxon>Actinopterygii</taxon>
        <taxon>Neopterygii</taxon>
        <taxon>Teleostei</taxon>
        <taxon>Ostariophysi</taxon>
        <taxon>Siluriformes</taxon>
        <taxon>Sisoridae</taxon>
        <taxon>Sisorinae</taxon>
        <taxon>Bagarius</taxon>
    </lineage>
</organism>
<evidence type="ECO:0008006" key="4">
    <source>
        <dbReference type="Google" id="ProtNLM"/>
    </source>
</evidence>
<dbReference type="EMBL" id="VCAZ01000345">
    <property type="protein sequence ID" value="TUD52965.1"/>
    <property type="molecule type" value="Genomic_DNA"/>
</dbReference>
<evidence type="ECO:0000256" key="1">
    <source>
        <dbReference type="SAM" id="MobiDB-lite"/>
    </source>
</evidence>
<evidence type="ECO:0000313" key="2">
    <source>
        <dbReference type="EMBL" id="TUD52965.1"/>
    </source>
</evidence>
<reference evidence="2 3" key="1">
    <citation type="journal article" date="2019" name="Genome Biol. Evol.">
        <title>Whole-Genome Sequencing of the Giant Devil Catfish, Bagarius yarrelli.</title>
        <authorList>
            <person name="Jiang W."/>
            <person name="Lv Y."/>
            <person name="Cheng L."/>
            <person name="Yang K."/>
            <person name="Chao B."/>
            <person name="Wang X."/>
            <person name="Li Y."/>
            <person name="Pan X."/>
            <person name="You X."/>
            <person name="Zhang Y."/>
            <person name="Yang J."/>
            <person name="Li J."/>
            <person name="Zhang X."/>
            <person name="Liu S."/>
            <person name="Sun C."/>
            <person name="Yang J."/>
            <person name="Shi Q."/>
        </authorList>
    </citation>
    <scope>NUCLEOTIDE SEQUENCE [LARGE SCALE GENOMIC DNA]</scope>
    <source>
        <strain evidence="2">JWS20170419001</strain>
        <tissue evidence="2">Muscle</tissue>
    </source>
</reference>
<name>A0A556VWA5_BAGYA</name>
<dbReference type="Proteomes" id="UP000319801">
    <property type="component" value="Unassembled WGS sequence"/>
</dbReference>
<accession>A0A556VWA5</accession>
<comment type="caution">
    <text evidence="2">The sequence shown here is derived from an EMBL/GenBank/DDBJ whole genome shotgun (WGS) entry which is preliminary data.</text>
</comment>
<feature type="compositionally biased region" description="Basic and acidic residues" evidence="1">
    <location>
        <begin position="125"/>
        <end position="142"/>
    </location>
</feature>
<proteinExistence type="predicted"/>
<dbReference type="AlphaFoldDB" id="A0A556VWA5"/>
<dbReference type="InterPro" id="IPR028192">
    <property type="entry name" value="BMF"/>
</dbReference>
<dbReference type="OrthoDB" id="9934797at2759"/>
<evidence type="ECO:0000313" key="3">
    <source>
        <dbReference type="Proteomes" id="UP000319801"/>
    </source>
</evidence>
<feature type="region of interest" description="Disordered" evidence="1">
    <location>
        <begin position="117"/>
        <end position="142"/>
    </location>
</feature>
<keyword evidence="3" id="KW-1185">Reference proteome</keyword>